<comment type="caution">
    <text evidence="8">The sequence shown here is derived from an EMBL/GenBank/DDBJ whole genome shotgun (WGS) entry which is preliminary data.</text>
</comment>
<reference evidence="8 9" key="1">
    <citation type="submission" date="2018-10" db="EMBL/GenBank/DDBJ databases">
        <title>Corynebacterium macginleyi genome sequencing and assembly of the type strain and two clinical samples.</title>
        <authorList>
            <person name="Bernier A.-M."/>
            <person name="Bernard K."/>
        </authorList>
    </citation>
    <scope>NUCLEOTIDE SEQUENCE [LARGE SCALE GENOMIC DNA]</scope>
    <source>
        <strain evidence="8 9">NML 120205</strain>
    </source>
</reference>
<evidence type="ECO:0000256" key="2">
    <source>
        <dbReference type="ARBA" id="ARBA00022692"/>
    </source>
</evidence>
<dbReference type="GO" id="GO:0140359">
    <property type="term" value="F:ABC-type transporter activity"/>
    <property type="evidence" value="ECO:0007669"/>
    <property type="project" value="InterPro"/>
</dbReference>
<feature type="transmembrane region" description="Helical" evidence="5">
    <location>
        <begin position="170"/>
        <end position="192"/>
    </location>
</feature>
<dbReference type="GeneID" id="92746406"/>
<dbReference type="GO" id="GO:0016020">
    <property type="term" value="C:membrane"/>
    <property type="evidence" value="ECO:0007669"/>
    <property type="project" value="UniProtKB-SubCell"/>
</dbReference>
<dbReference type="Pfam" id="PF12698">
    <property type="entry name" value="ABC2_membrane_3"/>
    <property type="match status" value="1"/>
</dbReference>
<feature type="transmembrane region" description="Helical" evidence="5">
    <location>
        <begin position="25"/>
        <end position="44"/>
    </location>
</feature>
<dbReference type="RefSeq" id="WP_121911032.1">
    <property type="nucleotide sequence ID" value="NZ_CP068291.1"/>
</dbReference>
<keyword evidence="4 5" id="KW-0472">Membrane</keyword>
<dbReference type="AlphaFoldDB" id="A0A3M0GQU9"/>
<accession>A0A3M0GQU9</accession>
<evidence type="ECO:0000256" key="1">
    <source>
        <dbReference type="ARBA" id="ARBA00004141"/>
    </source>
</evidence>
<feature type="transmembrane region" description="Helical" evidence="5">
    <location>
        <begin position="256"/>
        <end position="277"/>
    </location>
</feature>
<reference evidence="7 10" key="2">
    <citation type="submission" date="2021-01" db="EMBL/GenBank/DDBJ databases">
        <title>Complete genome sequences of Corynebacterium macginleyi strains isolated from infectious keratitis.</title>
        <authorList>
            <person name="Sagerfors S."/>
            <person name="Poehlein A."/>
            <person name="Soderquist B."/>
            <person name="Bruggemann H."/>
        </authorList>
    </citation>
    <scope>NUCLEOTIDE SEQUENCE [LARGE SCALE GENOMIC DNA]</scope>
    <source>
        <strain evidence="7 10">12T220</strain>
    </source>
</reference>
<organism evidence="8 9">
    <name type="scientific">Corynebacterium macginleyi</name>
    <dbReference type="NCBI Taxonomy" id="38290"/>
    <lineage>
        <taxon>Bacteria</taxon>
        <taxon>Bacillati</taxon>
        <taxon>Actinomycetota</taxon>
        <taxon>Actinomycetes</taxon>
        <taxon>Mycobacteriales</taxon>
        <taxon>Corynebacteriaceae</taxon>
        <taxon>Corynebacterium</taxon>
    </lineage>
</organism>
<evidence type="ECO:0000256" key="4">
    <source>
        <dbReference type="ARBA" id="ARBA00023136"/>
    </source>
</evidence>
<feature type="transmembrane region" description="Helical" evidence="5">
    <location>
        <begin position="221"/>
        <end position="244"/>
    </location>
</feature>
<proteinExistence type="predicted"/>
<sequence length="389" mass="40964">MQYSAMKTIGTVAKREMAVALKTKSVVIMMLLLFIGAIATPIIIDLIAGGDDESDSVAVVGMEEDAFADSGLETQAADDRDSAVQLIDDGDVDAALVPADDEGWELLANGTVSATISTTVNQVVAAQAQAEALNTLNIDAQDLATATPSTKVTAVDLETGEASEEQMGNVGIVLIAAFVVVFSIMTFAGLIGGRVTEEKSSRVVEIILSTVRPVDFLAGKVIGNTIIGLLGTFLVLAGGVASLAFTGAASEIQLDYGLIAALFVGEILGLLFFGSLYAAAGSMVQRTEDLQSTQMPILLLVIATMYVPMFGWMHLDATWMQVMGWVPPVSMLVAPLQVASGNMSWLGLAGSYAVLAVVTALILIVVARIYRRAILNNGKKMTWRQVLKK</sequence>
<feature type="domain" description="ABC-2 type transporter transmembrane" evidence="6">
    <location>
        <begin position="24"/>
        <end position="367"/>
    </location>
</feature>
<evidence type="ECO:0000313" key="9">
    <source>
        <dbReference type="Proteomes" id="UP000270649"/>
    </source>
</evidence>
<evidence type="ECO:0000313" key="10">
    <source>
        <dbReference type="Proteomes" id="UP001518680"/>
    </source>
</evidence>
<name>A0A3M0GQU9_9CORY</name>
<keyword evidence="3 5" id="KW-1133">Transmembrane helix</keyword>
<evidence type="ECO:0000313" key="8">
    <source>
        <dbReference type="EMBL" id="RMB59245.1"/>
    </source>
</evidence>
<evidence type="ECO:0000256" key="3">
    <source>
        <dbReference type="ARBA" id="ARBA00022989"/>
    </source>
</evidence>
<dbReference type="Proteomes" id="UP001518680">
    <property type="component" value="Unassembled WGS sequence"/>
</dbReference>
<dbReference type="InterPro" id="IPR013525">
    <property type="entry name" value="ABC2_TM"/>
</dbReference>
<dbReference type="EMBL" id="JAACBX020000002">
    <property type="protein sequence ID" value="MBM0244010.1"/>
    <property type="molecule type" value="Genomic_DNA"/>
</dbReference>
<feature type="transmembrane region" description="Helical" evidence="5">
    <location>
        <begin position="345"/>
        <end position="370"/>
    </location>
</feature>
<evidence type="ECO:0000256" key="5">
    <source>
        <dbReference type="SAM" id="Phobius"/>
    </source>
</evidence>
<dbReference type="PANTHER" id="PTHR43471">
    <property type="entry name" value="ABC TRANSPORTER PERMEASE"/>
    <property type="match status" value="1"/>
</dbReference>
<dbReference type="OrthoDB" id="3268959at2"/>
<protein>
    <submittedName>
        <fullName evidence="8">ABC transporter permease</fullName>
    </submittedName>
</protein>
<keyword evidence="10" id="KW-1185">Reference proteome</keyword>
<feature type="transmembrane region" description="Helical" evidence="5">
    <location>
        <begin position="297"/>
        <end position="315"/>
    </location>
</feature>
<gene>
    <name evidence="8" type="ORF">D9543_07525</name>
    <name evidence="7" type="ORF">GWO63_006970</name>
</gene>
<keyword evidence="2 5" id="KW-0812">Transmembrane</keyword>
<evidence type="ECO:0000259" key="6">
    <source>
        <dbReference type="Pfam" id="PF12698"/>
    </source>
</evidence>
<dbReference type="Proteomes" id="UP000270649">
    <property type="component" value="Unassembled WGS sequence"/>
</dbReference>
<dbReference type="PANTHER" id="PTHR43471:SF3">
    <property type="entry name" value="ABC TRANSPORTER PERMEASE PROTEIN NATB"/>
    <property type="match status" value="1"/>
</dbReference>
<evidence type="ECO:0000313" key="7">
    <source>
        <dbReference type="EMBL" id="MBM0244010.1"/>
    </source>
</evidence>
<comment type="subcellular location">
    <subcellularLocation>
        <location evidence="1">Membrane</location>
        <topology evidence="1">Multi-pass membrane protein</topology>
    </subcellularLocation>
</comment>
<dbReference type="EMBL" id="REGC01000009">
    <property type="protein sequence ID" value="RMB59245.1"/>
    <property type="molecule type" value="Genomic_DNA"/>
</dbReference>